<sequence length="343" mass="38353">MVAVTILGAGVTGMTIASQLPTDYQITIIGNVLPGDPLTTEWASPWAGACWVGVHGSNAREQQLQLDSLAGLWKLAKEHPDDSGLRISKMTEILEYGSPEDIWYRTKVPGFRLLRPSELPAQAAFGVTYSTVCISPPVFLPWIRARLEARGVKFQRDNVESLQELGYLNQDVLINATGARSKDLVDVAEKSLVPYRLQSLLIKFDYDECYIYRGNNGYYFNMFGRPDGTTYIGGIKELGNPDRTVYDQDRRVILTRGNHLLPSLFPSPDPKDYQILYDIGNTYHFRPQEKGGARVEKELLGGQKVIHAYGQEAGGYCYSFGLSRRVAELVADFMYEWPGPGKL</sequence>
<evidence type="ECO:0000313" key="8">
    <source>
        <dbReference type="EMBL" id="KAF9891233.1"/>
    </source>
</evidence>
<keyword evidence="5" id="KW-0560">Oxidoreductase</keyword>
<dbReference type="EMBL" id="VCAU01000020">
    <property type="protein sequence ID" value="KAF9891233.1"/>
    <property type="molecule type" value="Genomic_DNA"/>
</dbReference>
<dbReference type="Pfam" id="PF01266">
    <property type="entry name" value="DAO"/>
    <property type="match status" value="1"/>
</dbReference>
<gene>
    <name evidence="8" type="ORF">FE257_004797</name>
</gene>
<dbReference type="GO" id="GO:0019478">
    <property type="term" value="P:D-amino acid catabolic process"/>
    <property type="evidence" value="ECO:0007669"/>
    <property type="project" value="TreeGrafter"/>
</dbReference>
<accession>A0AAD4CRS0</accession>
<comment type="similarity">
    <text evidence="2">Belongs to the DAMOX/DASOX family.</text>
</comment>
<keyword evidence="9" id="KW-1185">Reference proteome</keyword>
<dbReference type="GO" id="GO:0003884">
    <property type="term" value="F:D-amino-acid oxidase activity"/>
    <property type="evidence" value="ECO:0007669"/>
    <property type="project" value="InterPro"/>
</dbReference>
<organism evidence="8 9">
    <name type="scientific">Aspergillus nanangensis</name>
    <dbReference type="NCBI Taxonomy" id="2582783"/>
    <lineage>
        <taxon>Eukaryota</taxon>
        <taxon>Fungi</taxon>
        <taxon>Dikarya</taxon>
        <taxon>Ascomycota</taxon>
        <taxon>Pezizomycotina</taxon>
        <taxon>Eurotiomycetes</taxon>
        <taxon>Eurotiomycetidae</taxon>
        <taxon>Eurotiales</taxon>
        <taxon>Aspergillaceae</taxon>
        <taxon>Aspergillus</taxon>
        <taxon>Aspergillus subgen. Circumdati</taxon>
    </lineage>
</organism>
<dbReference type="PANTHER" id="PTHR11530:SF11">
    <property type="entry name" value="D-ASPARTATE OXIDASE"/>
    <property type="match status" value="1"/>
</dbReference>
<evidence type="ECO:0000256" key="3">
    <source>
        <dbReference type="ARBA" id="ARBA00022630"/>
    </source>
</evidence>
<evidence type="ECO:0000256" key="2">
    <source>
        <dbReference type="ARBA" id="ARBA00006730"/>
    </source>
</evidence>
<dbReference type="Gene3D" id="3.40.50.720">
    <property type="entry name" value="NAD(P)-binding Rossmann-like Domain"/>
    <property type="match status" value="1"/>
</dbReference>
<comment type="caution">
    <text evidence="8">The sequence shown here is derived from an EMBL/GenBank/DDBJ whole genome shotgun (WGS) entry which is preliminary data.</text>
</comment>
<dbReference type="AlphaFoldDB" id="A0AAD4CRS0"/>
<comment type="cofactor">
    <cofactor evidence="1 6">
        <name>FAD</name>
        <dbReference type="ChEBI" id="CHEBI:57692"/>
    </cofactor>
</comment>
<feature type="binding site" evidence="6">
    <location>
        <position position="286"/>
    </location>
    <ligand>
        <name>D-dopa</name>
        <dbReference type="ChEBI" id="CHEBI:149689"/>
    </ligand>
</feature>
<evidence type="ECO:0000259" key="7">
    <source>
        <dbReference type="Pfam" id="PF01266"/>
    </source>
</evidence>
<evidence type="ECO:0000256" key="5">
    <source>
        <dbReference type="ARBA" id="ARBA00023002"/>
    </source>
</evidence>
<evidence type="ECO:0000256" key="4">
    <source>
        <dbReference type="ARBA" id="ARBA00022827"/>
    </source>
</evidence>
<dbReference type="Proteomes" id="UP001194746">
    <property type="component" value="Unassembled WGS sequence"/>
</dbReference>
<dbReference type="InterPro" id="IPR006076">
    <property type="entry name" value="FAD-dep_OxRdtase"/>
</dbReference>
<evidence type="ECO:0000256" key="6">
    <source>
        <dbReference type="PIRSR" id="PIRSR000189-1"/>
    </source>
</evidence>
<feature type="domain" description="FAD dependent oxidoreductase" evidence="7">
    <location>
        <begin position="4"/>
        <end position="329"/>
    </location>
</feature>
<dbReference type="GO" id="GO:0005737">
    <property type="term" value="C:cytoplasm"/>
    <property type="evidence" value="ECO:0007669"/>
    <property type="project" value="TreeGrafter"/>
</dbReference>
<reference evidence="8" key="2">
    <citation type="submission" date="2020-02" db="EMBL/GenBank/DDBJ databases">
        <authorList>
            <person name="Gilchrist C.L.M."/>
            <person name="Chooi Y.-H."/>
        </authorList>
    </citation>
    <scope>NUCLEOTIDE SEQUENCE</scope>
    <source>
        <strain evidence="8">MST-FP2251</strain>
    </source>
</reference>
<dbReference type="PIRSF" id="PIRSF000189">
    <property type="entry name" value="D-aa_oxidase"/>
    <property type="match status" value="1"/>
</dbReference>
<dbReference type="InterPro" id="IPR023209">
    <property type="entry name" value="DAO"/>
</dbReference>
<name>A0AAD4CRS0_ASPNN</name>
<dbReference type="SUPFAM" id="SSF51971">
    <property type="entry name" value="Nucleotide-binding domain"/>
    <property type="match status" value="1"/>
</dbReference>
<dbReference type="SUPFAM" id="SSF54373">
    <property type="entry name" value="FAD-linked reductases, C-terminal domain"/>
    <property type="match status" value="1"/>
</dbReference>
<feature type="binding site" evidence="6">
    <location>
        <position position="159"/>
    </location>
    <ligand>
        <name>FAD</name>
        <dbReference type="ChEBI" id="CHEBI:57692"/>
    </ligand>
</feature>
<keyword evidence="4 6" id="KW-0274">FAD</keyword>
<dbReference type="GO" id="GO:0071949">
    <property type="term" value="F:FAD binding"/>
    <property type="evidence" value="ECO:0007669"/>
    <property type="project" value="InterPro"/>
</dbReference>
<reference evidence="8" key="1">
    <citation type="journal article" date="2019" name="Beilstein J. Org. Chem.">
        <title>Nanangenines: drimane sesquiterpenoids as the dominant metabolite cohort of a novel Australian fungus, Aspergillus nanangensis.</title>
        <authorList>
            <person name="Lacey H.J."/>
            <person name="Gilchrist C.L.M."/>
            <person name="Crombie A."/>
            <person name="Kalaitzis J.A."/>
            <person name="Vuong D."/>
            <person name="Rutledge P.J."/>
            <person name="Turner P."/>
            <person name="Pitt J.I."/>
            <person name="Lacey E."/>
            <person name="Chooi Y.H."/>
            <person name="Piggott A.M."/>
        </authorList>
    </citation>
    <scope>NUCLEOTIDE SEQUENCE</scope>
    <source>
        <strain evidence="8">MST-FP2251</strain>
    </source>
</reference>
<keyword evidence="3" id="KW-0285">Flavoprotein</keyword>
<evidence type="ECO:0000313" key="9">
    <source>
        <dbReference type="Proteomes" id="UP001194746"/>
    </source>
</evidence>
<dbReference type="PANTHER" id="PTHR11530">
    <property type="entry name" value="D-AMINO ACID OXIDASE"/>
    <property type="match status" value="1"/>
</dbReference>
<dbReference type="Gene3D" id="3.30.9.10">
    <property type="entry name" value="D-Amino Acid Oxidase, subunit A, domain 2"/>
    <property type="match status" value="1"/>
</dbReference>
<evidence type="ECO:0000256" key="1">
    <source>
        <dbReference type="ARBA" id="ARBA00001974"/>
    </source>
</evidence>
<protein>
    <recommendedName>
        <fullName evidence="7">FAD dependent oxidoreductase domain-containing protein</fullName>
    </recommendedName>
</protein>
<proteinExistence type="inferred from homology"/>
<feature type="binding site" evidence="6">
    <location>
        <position position="177"/>
    </location>
    <ligand>
        <name>FAD</name>
        <dbReference type="ChEBI" id="CHEBI:57692"/>
    </ligand>
</feature>